<sequence length="446" mass="49981">MDALTRALGRKESSPRIYCISGAILGKRWRCGICRSLLCSSTYLERSLMALIPPPQELLDAIVDELRLDRPSLAACSAASHLLRPRACKHLFRDVTVHPKTYQSLYRLVRSSRDIPRFILVLRVYGGEFAGADQWAKDLAILFKALRNVKELRVHSMIWGTFLAKHKPSLHEALISMPITELHLDRVCFSNSVELFSVLSQIRSLKRFSLGTFISSHSVSQLPLPSPAIPLTLRELSLDMENSAGVVRCLLNQPHPLIYLQNVKVLEVHGCSNYDVGTVRAIVMGCPSLEHLIFGQSHLCTSFKRTFLLQFDPSAALALTGRNGTLDVSHLKYLTVTILDCSTQLQWWVDMFLLLHCECRIEVVTIVVEMRGWGHSPGSAAFFQAARWKALDRALTSPAKAVLRKVVVKLSTLDYSVSEDLLKPFEATIYKSCSSLREKGLLQVVT</sequence>
<keyword evidence="2" id="KW-1185">Reference proteome</keyword>
<dbReference type="OrthoDB" id="2745898at2759"/>
<dbReference type="InParanoid" id="A0A2H3DZ20"/>
<name>A0A2H3DZ20_ARMGA</name>
<evidence type="ECO:0000313" key="1">
    <source>
        <dbReference type="EMBL" id="PBK99330.1"/>
    </source>
</evidence>
<dbReference type="EMBL" id="KZ293647">
    <property type="protein sequence ID" value="PBK99330.1"/>
    <property type="molecule type" value="Genomic_DNA"/>
</dbReference>
<organism evidence="1 2">
    <name type="scientific">Armillaria gallica</name>
    <name type="common">Bulbous honey fungus</name>
    <name type="synonym">Armillaria bulbosa</name>
    <dbReference type="NCBI Taxonomy" id="47427"/>
    <lineage>
        <taxon>Eukaryota</taxon>
        <taxon>Fungi</taxon>
        <taxon>Dikarya</taxon>
        <taxon>Basidiomycota</taxon>
        <taxon>Agaricomycotina</taxon>
        <taxon>Agaricomycetes</taxon>
        <taxon>Agaricomycetidae</taxon>
        <taxon>Agaricales</taxon>
        <taxon>Marasmiineae</taxon>
        <taxon>Physalacriaceae</taxon>
        <taxon>Armillaria</taxon>
    </lineage>
</organism>
<dbReference type="Proteomes" id="UP000217790">
    <property type="component" value="Unassembled WGS sequence"/>
</dbReference>
<proteinExistence type="predicted"/>
<dbReference type="AlphaFoldDB" id="A0A2H3DZ20"/>
<protein>
    <recommendedName>
        <fullName evidence="3">F-box domain-containing protein</fullName>
    </recommendedName>
</protein>
<accession>A0A2H3DZ20</accession>
<evidence type="ECO:0000313" key="2">
    <source>
        <dbReference type="Proteomes" id="UP000217790"/>
    </source>
</evidence>
<evidence type="ECO:0008006" key="3">
    <source>
        <dbReference type="Google" id="ProtNLM"/>
    </source>
</evidence>
<dbReference type="Gene3D" id="3.80.10.10">
    <property type="entry name" value="Ribonuclease Inhibitor"/>
    <property type="match status" value="1"/>
</dbReference>
<reference evidence="2" key="1">
    <citation type="journal article" date="2017" name="Nat. Ecol. Evol.">
        <title>Genome expansion and lineage-specific genetic innovations in the forest pathogenic fungi Armillaria.</title>
        <authorList>
            <person name="Sipos G."/>
            <person name="Prasanna A.N."/>
            <person name="Walter M.C."/>
            <person name="O'Connor E."/>
            <person name="Balint B."/>
            <person name="Krizsan K."/>
            <person name="Kiss B."/>
            <person name="Hess J."/>
            <person name="Varga T."/>
            <person name="Slot J."/>
            <person name="Riley R."/>
            <person name="Boka B."/>
            <person name="Rigling D."/>
            <person name="Barry K."/>
            <person name="Lee J."/>
            <person name="Mihaltcheva S."/>
            <person name="LaButti K."/>
            <person name="Lipzen A."/>
            <person name="Waldron R."/>
            <person name="Moloney N.M."/>
            <person name="Sperisen C."/>
            <person name="Kredics L."/>
            <person name="Vagvoelgyi C."/>
            <person name="Patrignani A."/>
            <person name="Fitzpatrick D."/>
            <person name="Nagy I."/>
            <person name="Doyle S."/>
            <person name="Anderson J.B."/>
            <person name="Grigoriev I.V."/>
            <person name="Gueldener U."/>
            <person name="Muensterkoetter M."/>
            <person name="Nagy L.G."/>
        </authorList>
    </citation>
    <scope>NUCLEOTIDE SEQUENCE [LARGE SCALE GENOMIC DNA]</scope>
    <source>
        <strain evidence="2">Ar21-2</strain>
    </source>
</reference>
<dbReference type="OMA" id="CECRIEV"/>
<gene>
    <name evidence="1" type="ORF">ARMGADRAFT_1161018</name>
</gene>
<dbReference type="InterPro" id="IPR032675">
    <property type="entry name" value="LRR_dom_sf"/>
</dbReference>
<dbReference type="SUPFAM" id="SSF52047">
    <property type="entry name" value="RNI-like"/>
    <property type="match status" value="1"/>
</dbReference>